<dbReference type="InterPro" id="IPR013767">
    <property type="entry name" value="PAS_fold"/>
</dbReference>
<dbReference type="SMART" id="SM00388">
    <property type="entry name" value="HisKA"/>
    <property type="match status" value="1"/>
</dbReference>
<dbReference type="EC" id="2.7.13.3" evidence="4"/>
<keyword evidence="12 15" id="KW-1133">Transmembrane helix</keyword>
<dbReference type="GO" id="GO:0030295">
    <property type="term" value="F:protein kinase activator activity"/>
    <property type="evidence" value="ECO:0007669"/>
    <property type="project" value="TreeGrafter"/>
</dbReference>
<dbReference type="SUPFAM" id="SSF55874">
    <property type="entry name" value="ATPase domain of HSP90 chaperone/DNA topoisomerase II/histidine kinase"/>
    <property type="match status" value="1"/>
</dbReference>
<comment type="subcellular location">
    <subcellularLocation>
        <location evidence="3">Cell membrane</location>
    </subcellularLocation>
    <subcellularLocation>
        <location evidence="2">Membrane</location>
        <topology evidence="2">Multi-pass membrane protein</topology>
    </subcellularLocation>
</comment>
<dbReference type="Proteomes" id="UP000326921">
    <property type="component" value="Chromosome"/>
</dbReference>
<keyword evidence="5" id="KW-1003">Cell membrane</keyword>
<evidence type="ECO:0000256" key="13">
    <source>
        <dbReference type="ARBA" id="ARBA00023012"/>
    </source>
</evidence>
<keyword evidence="14 15" id="KW-0472">Membrane</keyword>
<dbReference type="EMBL" id="CP045652">
    <property type="protein sequence ID" value="QGA26358.1"/>
    <property type="molecule type" value="Genomic_DNA"/>
</dbReference>
<evidence type="ECO:0000256" key="12">
    <source>
        <dbReference type="ARBA" id="ARBA00022989"/>
    </source>
</evidence>
<dbReference type="SMART" id="SM00387">
    <property type="entry name" value="HATPase_c"/>
    <property type="match status" value="1"/>
</dbReference>
<evidence type="ECO:0000256" key="6">
    <source>
        <dbReference type="ARBA" id="ARBA00022553"/>
    </source>
</evidence>
<feature type="domain" description="Histidine kinase" evidence="16">
    <location>
        <begin position="364"/>
        <end position="580"/>
    </location>
</feature>
<dbReference type="CDD" id="cd00082">
    <property type="entry name" value="HisKA"/>
    <property type="match status" value="1"/>
</dbReference>
<dbReference type="CDD" id="cd06225">
    <property type="entry name" value="HAMP"/>
    <property type="match status" value="1"/>
</dbReference>
<dbReference type="InterPro" id="IPR003661">
    <property type="entry name" value="HisK_dim/P_dom"/>
</dbReference>
<keyword evidence="11" id="KW-0067">ATP-binding</keyword>
<dbReference type="PANTHER" id="PTHR42878">
    <property type="entry name" value="TWO-COMPONENT HISTIDINE KINASE"/>
    <property type="match status" value="1"/>
</dbReference>
<evidence type="ECO:0000313" key="19">
    <source>
        <dbReference type="EMBL" id="QGA26358.1"/>
    </source>
</evidence>
<keyword evidence="8 15" id="KW-0812">Transmembrane</keyword>
<dbReference type="Pfam" id="PF02518">
    <property type="entry name" value="HATPase_c"/>
    <property type="match status" value="1"/>
</dbReference>
<feature type="domain" description="HAMP" evidence="18">
    <location>
        <begin position="167"/>
        <end position="219"/>
    </location>
</feature>
<dbReference type="InterPro" id="IPR000014">
    <property type="entry name" value="PAS"/>
</dbReference>
<evidence type="ECO:0000256" key="7">
    <source>
        <dbReference type="ARBA" id="ARBA00022679"/>
    </source>
</evidence>
<keyword evidence="7" id="KW-0808">Transferase</keyword>
<evidence type="ECO:0000256" key="5">
    <source>
        <dbReference type="ARBA" id="ARBA00022475"/>
    </source>
</evidence>
<dbReference type="Gene3D" id="3.30.565.10">
    <property type="entry name" value="Histidine kinase-like ATPase, C-terminal domain"/>
    <property type="match status" value="1"/>
</dbReference>
<evidence type="ECO:0000256" key="1">
    <source>
        <dbReference type="ARBA" id="ARBA00000085"/>
    </source>
</evidence>
<dbReference type="GO" id="GO:0000156">
    <property type="term" value="F:phosphorelay response regulator activity"/>
    <property type="evidence" value="ECO:0007669"/>
    <property type="project" value="TreeGrafter"/>
</dbReference>
<dbReference type="InterPro" id="IPR050351">
    <property type="entry name" value="BphY/WalK/GraS-like"/>
</dbReference>
<evidence type="ECO:0000256" key="2">
    <source>
        <dbReference type="ARBA" id="ARBA00004141"/>
    </source>
</evidence>
<dbReference type="Pfam" id="PF00672">
    <property type="entry name" value="HAMP"/>
    <property type="match status" value="1"/>
</dbReference>
<dbReference type="CDD" id="cd00130">
    <property type="entry name" value="PAS"/>
    <property type="match status" value="1"/>
</dbReference>
<dbReference type="Pfam" id="PF00989">
    <property type="entry name" value="PAS"/>
    <property type="match status" value="1"/>
</dbReference>
<keyword evidence="6" id="KW-0597">Phosphoprotein</keyword>
<dbReference type="InterPro" id="IPR003660">
    <property type="entry name" value="HAMP_dom"/>
</dbReference>
<dbReference type="Gene3D" id="6.10.340.10">
    <property type="match status" value="1"/>
</dbReference>
<dbReference type="Pfam" id="PF00512">
    <property type="entry name" value="HisKA"/>
    <property type="match status" value="1"/>
</dbReference>
<keyword evidence="20" id="KW-1185">Reference proteome</keyword>
<dbReference type="GO" id="GO:0005524">
    <property type="term" value="F:ATP binding"/>
    <property type="evidence" value="ECO:0007669"/>
    <property type="project" value="UniProtKB-KW"/>
</dbReference>
<sequence>MKIKTKLNIGIGLLFLMILMLAFSSTWYVSALKKDGENILAANYLSVEYARNMLEAADQWAAGDSQALKTLQINLSRQQKNVTEITEREITDRLTKKLNLLQEEPNNYPVAAALRKELVNLMNVNMAAIVQKNDHVRLLAKEAFLLISILGALSFLIAFVLWMNLPSNIADPIKKLTLSIREIANQNYAQRLYFKGDSEFVDLASSFNSMAERLQEYANSKLDTILQEKKRVEALVNSIHDPVIGLNDKQEILFINDEALLLTGLSRNDIESKGLKELATGNELVQKIIEIPDKESVNSEVESLDQTISIYTEDKESFFEKQVYPIAIVPTGEQTLQHVGEVIILKNVTSFKELDVAKTNFIATVSHELKTPIASIQMGLELMNHPKTGALTENQKKLMEGIRDDSERLLRITSELLNMSQLETGNIKLFAQWCNPMPVITYALQATHLQAEQKQIELITQLNEDLPEVFIDEEKTAWVLTNFITNAIRYSPERSQIIVSLIKKDSKLIFSVQDHGKGIDSSYKDRIFDRYFQIPGSMRSGTGLGLSIAKDFIENQGGSIAVDSSLGVGSTFSFSIPTSKSAIYSKS</sequence>
<keyword evidence="9" id="KW-0547">Nucleotide-binding</keyword>
<evidence type="ECO:0000256" key="4">
    <source>
        <dbReference type="ARBA" id="ARBA00012438"/>
    </source>
</evidence>
<evidence type="ECO:0000256" key="8">
    <source>
        <dbReference type="ARBA" id="ARBA00022692"/>
    </source>
</evidence>
<dbReference type="GO" id="GO:0000155">
    <property type="term" value="F:phosphorelay sensor kinase activity"/>
    <property type="evidence" value="ECO:0007669"/>
    <property type="project" value="InterPro"/>
</dbReference>
<dbReference type="InterPro" id="IPR005467">
    <property type="entry name" value="His_kinase_dom"/>
</dbReference>
<dbReference type="InterPro" id="IPR003594">
    <property type="entry name" value="HATPase_dom"/>
</dbReference>
<dbReference type="SUPFAM" id="SSF55785">
    <property type="entry name" value="PYP-like sensor domain (PAS domain)"/>
    <property type="match status" value="1"/>
</dbReference>
<dbReference type="SUPFAM" id="SSF47384">
    <property type="entry name" value="Homodimeric domain of signal transducing histidine kinase"/>
    <property type="match status" value="1"/>
</dbReference>
<dbReference type="InterPro" id="IPR004358">
    <property type="entry name" value="Sig_transdc_His_kin-like_C"/>
</dbReference>
<dbReference type="Gene3D" id="1.10.287.130">
    <property type="match status" value="1"/>
</dbReference>
<feature type="transmembrane region" description="Helical" evidence="15">
    <location>
        <begin position="7"/>
        <end position="29"/>
    </location>
</feature>
<dbReference type="Gene3D" id="3.30.450.20">
    <property type="entry name" value="PAS domain"/>
    <property type="match status" value="1"/>
</dbReference>
<organism evidence="19 20">
    <name type="scientific">Sphingobacterium zhuxiongii</name>
    <dbReference type="NCBI Taxonomy" id="2662364"/>
    <lineage>
        <taxon>Bacteria</taxon>
        <taxon>Pseudomonadati</taxon>
        <taxon>Bacteroidota</taxon>
        <taxon>Sphingobacteriia</taxon>
        <taxon>Sphingobacteriales</taxon>
        <taxon>Sphingobacteriaceae</taxon>
        <taxon>Sphingobacterium</taxon>
    </lineage>
</organism>
<feature type="transmembrane region" description="Helical" evidence="15">
    <location>
        <begin position="143"/>
        <end position="165"/>
    </location>
</feature>
<accession>A0A5Q0QF07</accession>
<dbReference type="PROSITE" id="PS50112">
    <property type="entry name" value="PAS"/>
    <property type="match status" value="1"/>
</dbReference>
<evidence type="ECO:0000256" key="11">
    <source>
        <dbReference type="ARBA" id="ARBA00022840"/>
    </source>
</evidence>
<dbReference type="AlphaFoldDB" id="A0A5Q0QF07"/>
<evidence type="ECO:0000256" key="14">
    <source>
        <dbReference type="ARBA" id="ARBA00023136"/>
    </source>
</evidence>
<dbReference type="RefSeq" id="WP_153511137.1">
    <property type="nucleotide sequence ID" value="NZ_CP045652.1"/>
</dbReference>
<evidence type="ECO:0000256" key="15">
    <source>
        <dbReference type="SAM" id="Phobius"/>
    </source>
</evidence>
<reference evidence="19 20" key="1">
    <citation type="submission" date="2019-10" db="EMBL/GenBank/DDBJ databases">
        <authorList>
            <person name="Dong K."/>
        </authorList>
    </citation>
    <scope>NUCLEOTIDE SEQUENCE [LARGE SCALE GENOMIC DNA]</scope>
    <source>
        <strain evidence="20">dk4302</strain>
    </source>
</reference>
<dbReference type="GO" id="GO:0006355">
    <property type="term" value="P:regulation of DNA-templated transcription"/>
    <property type="evidence" value="ECO:0007669"/>
    <property type="project" value="InterPro"/>
</dbReference>
<feature type="domain" description="PAS" evidence="17">
    <location>
        <begin position="228"/>
        <end position="311"/>
    </location>
</feature>
<protein>
    <recommendedName>
        <fullName evidence="4">histidine kinase</fullName>
        <ecNumber evidence="4">2.7.13.3</ecNumber>
    </recommendedName>
</protein>
<dbReference type="PROSITE" id="PS50109">
    <property type="entry name" value="HIS_KIN"/>
    <property type="match status" value="1"/>
</dbReference>
<gene>
    <name evidence="19" type="ORF">GFH32_08465</name>
</gene>
<proteinExistence type="predicted"/>
<evidence type="ECO:0000259" key="17">
    <source>
        <dbReference type="PROSITE" id="PS50112"/>
    </source>
</evidence>
<dbReference type="InterPro" id="IPR036097">
    <property type="entry name" value="HisK_dim/P_sf"/>
</dbReference>
<dbReference type="GO" id="GO:0005886">
    <property type="term" value="C:plasma membrane"/>
    <property type="evidence" value="ECO:0007669"/>
    <property type="project" value="UniProtKB-SubCell"/>
</dbReference>
<dbReference type="FunFam" id="3.30.565.10:FF:000023">
    <property type="entry name" value="PAS domain-containing sensor histidine kinase"/>
    <property type="match status" value="1"/>
</dbReference>
<evidence type="ECO:0000313" key="20">
    <source>
        <dbReference type="Proteomes" id="UP000326921"/>
    </source>
</evidence>
<evidence type="ECO:0000256" key="10">
    <source>
        <dbReference type="ARBA" id="ARBA00022777"/>
    </source>
</evidence>
<keyword evidence="10" id="KW-0418">Kinase</keyword>
<dbReference type="PROSITE" id="PS50885">
    <property type="entry name" value="HAMP"/>
    <property type="match status" value="1"/>
</dbReference>
<name>A0A5Q0QF07_9SPHI</name>
<dbReference type="InterPro" id="IPR036890">
    <property type="entry name" value="HATPase_C_sf"/>
</dbReference>
<dbReference type="SUPFAM" id="SSF158472">
    <property type="entry name" value="HAMP domain-like"/>
    <property type="match status" value="1"/>
</dbReference>
<dbReference type="SMART" id="SM00091">
    <property type="entry name" value="PAS"/>
    <property type="match status" value="1"/>
</dbReference>
<evidence type="ECO:0000256" key="9">
    <source>
        <dbReference type="ARBA" id="ARBA00022741"/>
    </source>
</evidence>
<evidence type="ECO:0000259" key="18">
    <source>
        <dbReference type="PROSITE" id="PS50885"/>
    </source>
</evidence>
<keyword evidence="13" id="KW-0902">Two-component regulatory system</keyword>
<dbReference type="PANTHER" id="PTHR42878:SF7">
    <property type="entry name" value="SENSOR HISTIDINE KINASE GLRK"/>
    <property type="match status" value="1"/>
</dbReference>
<dbReference type="GO" id="GO:0007234">
    <property type="term" value="P:osmosensory signaling via phosphorelay pathway"/>
    <property type="evidence" value="ECO:0007669"/>
    <property type="project" value="TreeGrafter"/>
</dbReference>
<dbReference type="InterPro" id="IPR035965">
    <property type="entry name" value="PAS-like_dom_sf"/>
</dbReference>
<comment type="catalytic activity">
    <reaction evidence="1">
        <text>ATP + protein L-histidine = ADP + protein N-phospho-L-histidine.</text>
        <dbReference type="EC" id="2.7.13.3"/>
    </reaction>
</comment>
<dbReference type="PRINTS" id="PR00344">
    <property type="entry name" value="BCTRLSENSOR"/>
</dbReference>
<evidence type="ECO:0000256" key="3">
    <source>
        <dbReference type="ARBA" id="ARBA00004236"/>
    </source>
</evidence>
<dbReference type="SMART" id="SM00304">
    <property type="entry name" value="HAMP"/>
    <property type="match status" value="1"/>
</dbReference>
<dbReference type="KEGG" id="sphe:GFH32_08465"/>
<evidence type="ECO:0000259" key="16">
    <source>
        <dbReference type="PROSITE" id="PS50109"/>
    </source>
</evidence>